<dbReference type="GO" id="GO:0030170">
    <property type="term" value="F:pyridoxal phosphate binding"/>
    <property type="evidence" value="ECO:0007669"/>
    <property type="project" value="TreeGrafter"/>
</dbReference>
<dbReference type="Pfam" id="PF01041">
    <property type="entry name" value="DegT_DnrJ_EryC1"/>
    <property type="match status" value="1"/>
</dbReference>
<keyword evidence="4" id="KW-0032">Aminotransferase</keyword>
<dbReference type="Gene3D" id="3.90.1150.10">
    <property type="entry name" value="Aspartate Aminotransferase, domain 1"/>
    <property type="match status" value="1"/>
</dbReference>
<dbReference type="GO" id="GO:0008483">
    <property type="term" value="F:transaminase activity"/>
    <property type="evidence" value="ECO:0007669"/>
    <property type="project" value="UniProtKB-KW"/>
</dbReference>
<dbReference type="PANTHER" id="PTHR30244">
    <property type="entry name" value="TRANSAMINASE"/>
    <property type="match status" value="1"/>
</dbReference>
<dbReference type="SUPFAM" id="SSF53383">
    <property type="entry name" value="PLP-dependent transferases"/>
    <property type="match status" value="1"/>
</dbReference>
<dbReference type="GO" id="GO:0000271">
    <property type="term" value="P:polysaccharide biosynthetic process"/>
    <property type="evidence" value="ECO:0007669"/>
    <property type="project" value="TreeGrafter"/>
</dbReference>
<dbReference type="InterPro" id="IPR015422">
    <property type="entry name" value="PyrdxlP-dep_Trfase_small"/>
</dbReference>
<evidence type="ECO:0000313" key="5">
    <source>
        <dbReference type="Proteomes" id="UP000235584"/>
    </source>
</evidence>
<evidence type="ECO:0000256" key="1">
    <source>
        <dbReference type="ARBA" id="ARBA00022898"/>
    </source>
</evidence>
<dbReference type="PIRSF" id="PIRSF000390">
    <property type="entry name" value="PLP_StrS"/>
    <property type="match status" value="1"/>
</dbReference>
<reference evidence="4 5" key="1">
    <citation type="submission" date="2018-01" db="EMBL/GenBank/DDBJ databases">
        <title>Complete genome sequence of Bacteriovorax stolpii DSM12778.</title>
        <authorList>
            <person name="Tang B."/>
            <person name="Chang J."/>
        </authorList>
    </citation>
    <scope>NUCLEOTIDE SEQUENCE [LARGE SCALE GENOMIC DNA]</scope>
    <source>
        <strain evidence="4 5">DSM 12778</strain>
    </source>
</reference>
<protein>
    <submittedName>
        <fullName evidence="4">Aminotransferase</fullName>
    </submittedName>
</protein>
<proteinExistence type="inferred from homology"/>
<dbReference type="Proteomes" id="UP000235584">
    <property type="component" value="Chromosome"/>
</dbReference>
<organism evidence="4 5">
    <name type="scientific">Bacteriovorax stolpii</name>
    <name type="common">Bdellovibrio stolpii</name>
    <dbReference type="NCBI Taxonomy" id="960"/>
    <lineage>
        <taxon>Bacteria</taxon>
        <taxon>Pseudomonadati</taxon>
        <taxon>Bdellovibrionota</taxon>
        <taxon>Bacteriovoracia</taxon>
        <taxon>Bacteriovoracales</taxon>
        <taxon>Bacteriovoracaceae</taxon>
        <taxon>Bacteriovorax</taxon>
    </lineage>
</organism>
<dbReference type="CDD" id="cd00616">
    <property type="entry name" value="AHBA_syn"/>
    <property type="match status" value="1"/>
</dbReference>
<keyword evidence="1 3" id="KW-0663">Pyridoxal phosphate</keyword>
<evidence type="ECO:0000313" key="4">
    <source>
        <dbReference type="EMBL" id="AUN99933.1"/>
    </source>
</evidence>
<sequence>MIEFLNLKNATSPLRQELIEACTRVIDSGRFISGNELKSFEEAFAAFCGTKYAVGVGNGLDALTLVLRAWKEQGKLHSDDEVIIPANTYIASMLAITENNLVIKIVEPNPETFNISPLEIKKAITKKTKAIIPVHLYGQLAPMTEIMAIAKEYQLLVLEDAAQSHGSALAGKMAGGFGDAAAFSFYPSKNLGALGDAGAVTTNDQSLYELLLSLRNYGSREKYQHDYQGVNSRLDEIQAAILQVKMKYFKEDLEARRKAAMFYLSRIKNPKIQLPVYTDHESHSWHLFVIRSNERDALKKYLEDNGIETQIHYPKAAHEQKAYHGYDLGTFPVAEKLQSEILSLPLSSYISGEDLQKICNVLNRF</sequence>
<accession>A0A2K9NWN0</accession>
<dbReference type="KEGG" id="bsto:C0V70_17840"/>
<dbReference type="RefSeq" id="WP_102245222.1">
    <property type="nucleotide sequence ID" value="NZ_CP025704.1"/>
</dbReference>
<keyword evidence="5" id="KW-1185">Reference proteome</keyword>
<dbReference type="EMBL" id="CP025704">
    <property type="protein sequence ID" value="AUN99933.1"/>
    <property type="molecule type" value="Genomic_DNA"/>
</dbReference>
<dbReference type="InterPro" id="IPR000653">
    <property type="entry name" value="DegT/StrS_aminotransferase"/>
</dbReference>
<dbReference type="Gene3D" id="3.40.640.10">
    <property type="entry name" value="Type I PLP-dependent aspartate aminotransferase-like (Major domain)"/>
    <property type="match status" value="1"/>
</dbReference>
<evidence type="ECO:0000256" key="2">
    <source>
        <dbReference type="ARBA" id="ARBA00037999"/>
    </source>
</evidence>
<dbReference type="InterPro" id="IPR015421">
    <property type="entry name" value="PyrdxlP-dep_Trfase_major"/>
</dbReference>
<dbReference type="InterPro" id="IPR015424">
    <property type="entry name" value="PyrdxlP-dep_Trfase"/>
</dbReference>
<name>A0A2K9NWN0_BACTC</name>
<comment type="similarity">
    <text evidence="2 3">Belongs to the DegT/DnrJ/EryC1 family.</text>
</comment>
<evidence type="ECO:0000256" key="3">
    <source>
        <dbReference type="RuleBase" id="RU004508"/>
    </source>
</evidence>
<gene>
    <name evidence="4" type="ORF">C0V70_17840</name>
</gene>
<dbReference type="PANTHER" id="PTHR30244:SF36">
    <property type="entry name" value="3-OXO-GLUCOSE-6-PHOSPHATE:GLUTAMATE AMINOTRANSFERASE"/>
    <property type="match status" value="1"/>
</dbReference>
<dbReference type="AlphaFoldDB" id="A0A2K9NWN0"/>
<keyword evidence="4" id="KW-0808">Transferase</keyword>